<feature type="compositionally biased region" description="Basic and acidic residues" evidence="1">
    <location>
        <begin position="152"/>
        <end position="161"/>
    </location>
</feature>
<evidence type="ECO:0000313" key="4">
    <source>
        <dbReference type="Proteomes" id="UP001501725"/>
    </source>
</evidence>
<dbReference type="Gene3D" id="3.30.1340.30">
    <property type="match status" value="1"/>
</dbReference>
<dbReference type="Proteomes" id="UP001501725">
    <property type="component" value="Unassembled WGS sequence"/>
</dbReference>
<feature type="compositionally biased region" description="Low complexity" evidence="1">
    <location>
        <begin position="162"/>
        <end position="182"/>
    </location>
</feature>
<feature type="compositionally biased region" description="Low complexity" evidence="1">
    <location>
        <begin position="100"/>
        <end position="120"/>
    </location>
</feature>
<comment type="caution">
    <text evidence="3">The sequence shown here is derived from an EMBL/GenBank/DDBJ whole genome shotgun (WGS) entry which is preliminary data.</text>
</comment>
<dbReference type="SMART" id="SM00749">
    <property type="entry name" value="BON"/>
    <property type="match status" value="1"/>
</dbReference>
<organism evidence="3 4">
    <name type="scientific">Flaviaesturariibacter amylovorans</name>
    <dbReference type="NCBI Taxonomy" id="1084520"/>
    <lineage>
        <taxon>Bacteria</taxon>
        <taxon>Pseudomonadati</taxon>
        <taxon>Bacteroidota</taxon>
        <taxon>Chitinophagia</taxon>
        <taxon>Chitinophagales</taxon>
        <taxon>Chitinophagaceae</taxon>
        <taxon>Flaviaestuariibacter</taxon>
    </lineage>
</organism>
<feature type="region of interest" description="Disordered" evidence="1">
    <location>
        <begin position="1"/>
        <end position="318"/>
    </location>
</feature>
<protein>
    <submittedName>
        <fullName evidence="3">BON domain-containing protein</fullName>
    </submittedName>
</protein>
<accession>A0ABP8HB49</accession>
<keyword evidence="4" id="KW-1185">Reference proteome</keyword>
<dbReference type="PROSITE" id="PS50914">
    <property type="entry name" value="BON"/>
    <property type="match status" value="1"/>
</dbReference>
<feature type="compositionally biased region" description="Low complexity" evidence="1">
    <location>
        <begin position="241"/>
        <end position="256"/>
    </location>
</feature>
<feature type="compositionally biased region" description="Low complexity" evidence="1">
    <location>
        <begin position="289"/>
        <end position="301"/>
    </location>
</feature>
<dbReference type="InterPro" id="IPR051686">
    <property type="entry name" value="Lipoprotein_DolP"/>
</dbReference>
<feature type="compositionally biased region" description="Polar residues" evidence="1">
    <location>
        <begin position="211"/>
        <end position="237"/>
    </location>
</feature>
<feature type="domain" description="BON" evidence="2">
    <location>
        <begin position="317"/>
        <end position="385"/>
    </location>
</feature>
<name>A0ABP8HB49_9BACT</name>
<dbReference type="RefSeq" id="WP_345256816.1">
    <property type="nucleotide sequence ID" value="NZ_BAABGY010000009.1"/>
</dbReference>
<feature type="compositionally biased region" description="Low complexity" evidence="1">
    <location>
        <begin position="54"/>
        <end position="68"/>
    </location>
</feature>
<dbReference type="PANTHER" id="PTHR34606:SF15">
    <property type="entry name" value="BON DOMAIN-CONTAINING PROTEIN"/>
    <property type="match status" value="1"/>
</dbReference>
<sequence>MAERNQYPEGYRPGQSGGSDPYRNQDQYSQSGGQGFQDKWMRGEEDLPDSNEYGGQQRTGGRTVRQFGDSGERYVGGGQGSADDQRFRHQERGHSNPGDSYSNASQQGSGYGQQQQYGGSRDLRYTPDNNDNEYYGHQHNGMQEFRQQHASGDYRHPELRHGGNYQQSGQYGGSQQQGNYGQPGNRGAGHDFNPGGYDRSRDQGSFGGQVQGNSSYGQQGQTGNGRNEHGSYNQSGHLNYGQQQQQSWGQQRGQEGMNPHSGYPSPGSNQQGGWQQSSDRGHGATMPYGQSGSHQQSSPQGFLGGHRGRGPKDYCRSEDRIREDICDRLTDDDHVDASHIQVQVTGNEVILMGTVESREEKRRAEDVVESISGVRHVENRLRVNPRSTGASGYERHIDQHQYTGVSDAPGGIGNESGTTVEIIRNMGTPNNAGIDPNTNATGTGRRSRGEGGSARAARSKDGGATERKVRGDRTPRTDGGNAEREE</sequence>
<dbReference type="PANTHER" id="PTHR34606">
    <property type="entry name" value="BON DOMAIN-CONTAINING PROTEIN"/>
    <property type="match status" value="1"/>
</dbReference>
<evidence type="ECO:0000259" key="2">
    <source>
        <dbReference type="PROSITE" id="PS50914"/>
    </source>
</evidence>
<evidence type="ECO:0000256" key="1">
    <source>
        <dbReference type="SAM" id="MobiDB-lite"/>
    </source>
</evidence>
<evidence type="ECO:0000313" key="3">
    <source>
        <dbReference type="EMBL" id="GAA4336912.1"/>
    </source>
</evidence>
<gene>
    <name evidence="3" type="ORF">GCM10023184_32470</name>
</gene>
<dbReference type="EMBL" id="BAABGY010000009">
    <property type="protein sequence ID" value="GAA4336912.1"/>
    <property type="molecule type" value="Genomic_DNA"/>
</dbReference>
<dbReference type="Pfam" id="PF04972">
    <property type="entry name" value="BON"/>
    <property type="match status" value="1"/>
</dbReference>
<proteinExistence type="predicted"/>
<feature type="region of interest" description="Disordered" evidence="1">
    <location>
        <begin position="424"/>
        <end position="486"/>
    </location>
</feature>
<reference evidence="4" key="1">
    <citation type="journal article" date="2019" name="Int. J. Syst. Evol. Microbiol.">
        <title>The Global Catalogue of Microorganisms (GCM) 10K type strain sequencing project: providing services to taxonomists for standard genome sequencing and annotation.</title>
        <authorList>
            <consortium name="The Broad Institute Genomics Platform"/>
            <consortium name="The Broad Institute Genome Sequencing Center for Infectious Disease"/>
            <person name="Wu L."/>
            <person name="Ma J."/>
        </authorList>
    </citation>
    <scope>NUCLEOTIDE SEQUENCE [LARGE SCALE GENOMIC DNA]</scope>
    <source>
        <strain evidence="4">JCM 17919</strain>
    </source>
</reference>
<dbReference type="InterPro" id="IPR007055">
    <property type="entry name" value="BON_dom"/>
</dbReference>
<feature type="compositionally biased region" description="Basic and acidic residues" evidence="1">
    <location>
        <begin position="458"/>
        <end position="486"/>
    </location>
</feature>
<feature type="compositionally biased region" description="Basic and acidic residues" evidence="1">
    <location>
        <begin position="83"/>
        <end position="94"/>
    </location>
</feature>
<feature type="compositionally biased region" description="Polar residues" evidence="1">
    <location>
        <begin position="22"/>
        <end position="31"/>
    </location>
</feature>
<feature type="compositionally biased region" description="Polar residues" evidence="1">
    <location>
        <begin position="427"/>
        <end position="439"/>
    </location>
</feature>
<dbReference type="InterPro" id="IPR014004">
    <property type="entry name" value="Transpt-assoc_nodulatn_dom_bac"/>
</dbReference>
<feature type="compositionally biased region" description="Low complexity" evidence="1">
    <location>
        <begin position="265"/>
        <end position="278"/>
    </location>
</feature>